<dbReference type="InterPro" id="IPR048020">
    <property type="entry name" value="Transpos_IS3"/>
</dbReference>
<dbReference type="Pfam" id="PF00665">
    <property type="entry name" value="rve"/>
    <property type="match status" value="1"/>
</dbReference>
<feature type="domain" description="Integrase catalytic" evidence="2">
    <location>
        <begin position="109"/>
        <end position="282"/>
    </location>
</feature>
<dbReference type="NCBIfam" id="NF033516">
    <property type="entry name" value="transpos_IS3"/>
    <property type="match status" value="1"/>
</dbReference>
<protein>
    <submittedName>
        <fullName evidence="3">IS3 family transposase</fullName>
    </submittedName>
</protein>
<dbReference type="Pfam" id="PF13276">
    <property type="entry name" value="HTH_21"/>
    <property type="match status" value="1"/>
</dbReference>
<dbReference type="PROSITE" id="PS50994">
    <property type="entry name" value="INTEGRASE"/>
    <property type="match status" value="1"/>
</dbReference>
<evidence type="ECO:0000256" key="1">
    <source>
        <dbReference type="ARBA" id="ARBA00002286"/>
    </source>
</evidence>
<dbReference type="Proteomes" id="UP001054846">
    <property type="component" value="Chromosome"/>
</dbReference>
<dbReference type="PANTHER" id="PTHR46889">
    <property type="entry name" value="TRANSPOSASE INSF FOR INSERTION SEQUENCE IS3B-RELATED"/>
    <property type="match status" value="1"/>
</dbReference>
<keyword evidence="4" id="KW-1185">Reference proteome</keyword>
<dbReference type="InterPro" id="IPR036397">
    <property type="entry name" value="RNaseH_sf"/>
</dbReference>
<gene>
    <name evidence="3" type="ORF">ISF26_14270</name>
</gene>
<accession>A0ABY3PH45</accession>
<dbReference type="Pfam" id="PF13333">
    <property type="entry name" value="rve_2"/>
    <property type="match status" value="1"/>
</dbReference>
<dbReference type="InterPro" id="IPR012337">
    <property type="entry name" value="RNaseH-like_sf"/>
</dbReference>
<organism evidence="3 4">
    <name type="scientific">Gloeobacter morelensis MG652769</name>
    <dbReference type="NCBI Taxonomy" id="2781736"/>
    <lineage>
        <taxon>Bacteria</taxon>
        <taxon>Bacillati</taxon>
        <taxon>Cyanobacteriota</taxon>
        <taxon>Cyanophyceae</taxon>
        <taxon>Gloeobacterales</taxon>
        <taxon>Gloeobacteraceae</taxon>
        <taxon>Gloeobacter</taxon>
        <taxon>Gloeobacter morelensis</taxon>
    </lineage>
</organism>
<dbReference type="RefSeq" id="WP_230839978.1">
    <property type="nucleotide sequence ID" value="NZ_CP063845.1"/>
</dbReference>
<dbReference type="InterPro" id="IPR001584">
    <property type="entry name" value="Integrase_cat-core"/>
</dbReference>
<dbReference type="InterPro" id="IPR050900">
    <property type="entry name" value="Transposase_IS3/IS150/IS904"/>
</dbReference>
<dbReference type="InterPro" id="IPR025948">
    <property type="entry name" value="HTH-like_dom"/>
</dbReference>
<dbReference type="Gene3D" id="3.30.420.10">
    <property type="entry name" value="Ribonuclease H-like superfamily/Ribonuclease H"/>
    <property type="match status" value="1"/>
</dbReference>
<dbReference type="SUPFAM" id="SSF53098">
    <property type="entry name" value="Ribonuclease H-like"/>
    <property type="match status" value="1"/>
</dbReference>
<evidence type="ECO:0000259" key="2">
    <source>
        <dbReference type="PROSITE" id="PS50994"/>
    </source>
</evidence>
<evidence type="ECO:0000313" key="3">
    <source>
        <dbReference type="EMBL" id="UFP92980.1"/>
    </source>
</evidence>
<comment type="function">
    <text evidence="1">Involved in the transposition of the insertion sequence.</text>
</comment>
<proteinExistence type="predicted"/>
<dbReference type="PANTHER" id="PTHR46889:SF7">
    <property type="entry name" value="TRANSPOSASE FOR INSERTION SEQUENCE ELEMENT IS904"/>
    <property type="match status" value="1"/>
</dbReference>
<sequence length="288" mass="32997">MLQLVAEESDAGAELSIAQACRTLGLSRAEYYRCKGAVHKSDSDMEVRVRIQAIALEWPSYGSGRIRFELQRQGLTVNRKRVQRLMREDNLLCLRKQKFVKTTDSEHGLSVYPNLAAGLQLSGIDQLWVADLTYIRLSGEFVYLAVILDAFSRRVIGWSLERFLDAGLAVLALRMAITSRSFGSELVHHSDRGVQYASKEYTDILKERGIQISMSRRANPYDNAKAESFMKTLKYEEVYMFEYENMTEARNRIGDFLEEVYNQKRLHSSIGYLPPAEFEQRLTMPDPA</sequence>
<dbReference type="EMBL" id="CP063845">
    <property type="protein sequence ID" value="UFP92980.1"/>
    <property type="molecule type" value="Genomic_DNA"/>
</dbReference>
<name>A0ABY3PH45_9CYAN</name>
<reference evidence="3 4" key="1">
    <citation type="journal article" date="2021" name="Genome Biol. Evol.">
        <title>Complete Genome Sequencing of a Novel Gloeobacter Species from a Waterfall Cave in Mexico.</title>
        <authorList>
            <person name="Saw J.H."/>
            <person name="Cardona T."/>
            <person name="Montejano G."/>
        </authorList>
    </citation>
    <scope>NUCLEOTIDE SEQUENCE [LARGE SCALE GENOMIC DNA]</scope>
    <source>
        <strain evidence="3">MG652769</strain>
    </source>
</reference>
<evidence type="ECO:0000313" key="4">
    <source>
        <dbReference type="Proteomes" id="UP001054846"/>
    </source>
</evidence>